<feature type="domain" description="HTH marR-type" evidence="2">
    <location>
        <begin position="14"/>
        <end position="144"/>
    </location>
</feature>
<reference evidence="3 4" key="1">
    <citation type="submission" date="2019-08" db="EMBL/GenBank/DDBJ databases">
        <title>Arthrobacter sp. nov., isolated from plateau pika and Tibetan wild ass.</title>
        <authorList>
            <person name="Ge Y."/>
        </authorList>
    </citation>
    <scope>NUCLEOTIDE SEQUENCE [LARGE SCALE GENOMIC DNA]</scope>
    <source>
        <strain evidence="3 4">785</strain>
    </source>
</reference>
<dbReference type="InterPro" id="IPR036388">
    <property type="entry name" value="WH-like_DNA-bd_sf"/>
</dbReference>
<organism evidence="3 4">
    <name type="scientific">Arthrobacter yangruifuii</name>
    <dbReference type="NCBI Taxonomy" id="2606616"/>
    <lineage>
        <taxon>Bacteria</taxon>
        <taxon>Bacillati</taxon>
        <taxon>Actinomycetota</taxon>
        <taxon>Actinomycetes</taxon>
        <taxon>Micrococcales</taxon>
        <taxon>Micrococcaceae</taxon>
        <taxon>Arthrobacter</taxon>
    </lineage>
</organism>
<dbReference type="EMBL" id="VTFX01000001">
    <property type="protein sequence ID" value="KAD4060061.1"/>
    <property type="molecule type" value="Genomic_DNA"/>
</dbReference>
<evidence type="ECO:0000259" key="2">
    <source>
        <dbReference type="PROSITE" id="PS50995"/>
    </source>
</evidence>
<keyword evidence="4" id="KW-1185">Reference proteome</keyword>
<proteinExistence type="predicted"/>
<feature type="region of interest" description="Disordered" evidence="1">
    <location>
        <begin position="141"/>
        <end position="172"/>
    </location>
</feature>
<dbReference type="AlphaFoldDB" id="A0A5N6MUS1"/>
<comment type="caution">
    <text evidence="3">The sequence shown here is derived from an EMBL/GenBank/DDBJ whole genome shotgun (WGS) entry which is preliminary data.</text>
</comment>
<dbReference type="GO" id="GO:0003700">
    <property type="term" value="F:DNA-binding transcription factor activity"/>
    <property type="evidence" value="ECO:0007669"/>
    <property type="project" value="InterPro"/>
</dbReference>
<dbReference type="InterPro" id="IPR000835">
    <property type="entry name" value="HTH_MarR-typ"/>
</dbReference>
<evidence type="ECO:0000313" key="4">
    <source>
        <dbReference type="Proteomes" id="UP000326852"/>
    </source>
</evidence>
<name>A0A5N6MUS1_9MICC</name>
<dbReference type="Pfam" id="PF12802">
    <property type="entry name" value="MarR_2"/>
    <property type="match status" value="1"/>
</dbReference>
<protein>
    <submittedName>
        <fullName evidence="3">MarR family transcriptional regulator</fullName>
    </submittedName>
</protein>
<evidence type="ECO:0000256" key="1">
    <source>
        <dbReference type="SAM" id="MobiDB-lite"/>
    </source>
</evidence>
<evidence type="ECO:0000313" key="3">
    <source>
        <dbReference type="EMBL" id="KAD4060061.1"/>
    </source>
</evidence>
<dbReference type="Gene3D" id="1.10.10.10">
    <property type="entry name" value="Winged helix-like DNA-binding domain superfamily/Winged helix DNA-binding domain"/>
    <property type="match status" value="1"/>
</dbReference>
<accession>A0A5N6MUS1</accession>
<dbReference type="InterPro" id="IPR036390">
    <property type="entry name" value="WH_DNA-bd_sf"/>
</dbReference>
<sequence length="172" mass="18434">MTYQGSRKMQNEGDWEPVRLLSTAARLVRREVDNSLRAVGLTQERVTVLRVLLADGPMRRAELARRLRVTAQTLGTALASMAGQGLVEEVPAGTVGRSGRWMAISERGQKLLADAENLEQDQSTAGIGPELRLELMTLIRGLEHGRPPSPGMPSGTGMADGSRLAAPADPPG</sequence>
<dbReference type="PROSITE" id="PS50995">
    <property type="entry name" value="HTH_MARR_2"/>
    <property type="match status" value="1"/>
</dbReference>
<dbReference type="SUPFAM" id="SSF46785">
    <property type="entry name" value="Winged helix' DNA-binding domain"/>
    <property type="match status" value="1"/>
</dbReference>
<gene>
    <name evidence="3" type="ORF">GD627_03035</name>
</gene>
<dbReference type="Proteomes" id="UP000326852">
    <property type="component" value="Unassembled WGS sequence"/>
</dbReference>